<dbReference type="GO" id="GO:0006313">
    <property type="term" value="P:DNA transposition"/>
    <property type="evidence" value="ECO:0007669"/>
    <property type="project" value="InterPro"/>
</dbReference>
<evidence type="ECO:0000259" key="1">
    <source>
        <dbReference type="Pfam" id="PF09077"/>
    </source>
</evidence>
<dbReference type="Gene3D" id="1.10.1180.10">
    <property type="entry name" value="B transposition protein, C-terminal domain"/>
    <property type="match status" value="1"/>
</dbReference>
<dbReference type="Gene3D" id="3.40.50.300">
    <property type="entry name" value="P-loop containing nucleotide triphosphate hydrolases"/>
    <property type="match status" value="1"/>
</dbReference>
<reference evidence="3 4" key="1">
    <citation type="submission" date="2018-08" db="EMBL/GenBank/DDBJ databases">
        <title>Erythrobacter zhengii sp.nov., a bacterium isolated from deep-sea sediment.</title>
        <authorList>
            <person name="Fang C."/>
            <person name="Wu Y.-H."/>
            <person name="Sun C."/>
            <person name="Wang H."/>
            <person name="Cheng H."/>
            <person name="Meng F.-X."/>
            <person name="Wang C.-S."/>
            <person name="Xu X.-W."/>
        </authorList>
    </citation>
    <scope>NUCLEOTIDE SEQUENCE [LARGE SCALE GENOMIC DNA]</scope>
    <source>
        <strain evidence="3 4">CCTCC AB 2015396</strain>
    </source>
</reference>
<dbReference type="GO" id="GO:0016887">
    <property type="term" value="F:ATP hydrolysis activity"/>
    <property type="evidence" value="ECO:0007669"/>
    <property type="project" value="InterPro"/>
</dbReference>
<dbReference type="Gene3D" id="1.10.260.40">
    <property type="entry name" value="lambda repressor-like DNA-binding domains"/>
    <property type="match status" value="1"/>
</dbReference>
<dbReference type="PANTHER" id="PTHR35894:SF5">
    <property type="entry name" value="MU-LIKE PROPHAGE FLUMU DNA TRANSPOSITION PROTEIN B"/>
    <property type="match status" value="1"/>
</dbReference>
<dbReference type="SUPFAM" id="SSF47681">
    <property type="entry name" value="C-terminal domain of B transposition protein"/>
    <property type="match status" value="1"/>
</dbReference>
<dbReference type="SUPFAM" id="SSF52540">
    <property type="entry name" value="P-loop containing nucleoside triphosphate hydrolases"/>
    <property type="match status" value="1"/>
</dbReference>
<sequence length="314" mass="35279">MSTPTPTIDIENERRWLQNHKHETGLSWSELAKRTGLPDSTISLFGGKNGYPGKEERPAEHVRRYREMLSAHEAADLEPVTAPAFFQTETSQRLHHLFLMAQRGKMYYVSLPSGLGKSTSARQFQQLYPNVILATMRPSSAGLMSAMVRILSALGQDNAKGAPDRLSAQIVDHLKKLRHPLLLIDEAQELTIKAMEEIRAWSDEIGLGVVFMGDMRLHKLIQTSDVPQLRRRMRPIVWERPFAKDVEALADAWNVTDPKCVKFLGEIAEMGGGLGNPTETLCEALLISRSQSRPLEVADLKEAWVRFSARANRS</sequence>
<dbReference type="OrthoDB" id="8456465at2"/>
<dbReference type="PANTHER" id="PTHR35894">
    <property type="entry name" value="GENERAL SECRETION PATHWAY PROTEIN A-RELATED"/>
    <property type="match status" value="1"/>
</dbReference>
<dbReference type="Pfam" id="PF09077">
    <property type="entry name" value="Phage-MuB_C"/>
    <property type="match status" value="1"/>
</dbReference>
<feature type="domain" description="ORC1/DEAH AAA+ ATPase" evidence="2">
    <location>
        <begin position="106"/>
        <end position="220"/>
    </location>
</feature>
<evidence type="ECO:0000259" key="2">
    <source>
        <dbReference type="Pfam" id="PF13401"/>
    </source>
</evidence>
<dbReference type="RefSeq" id="WP_119593487.1">
    <property type="nucleotide sequence ID" value="NZ_QXFM01000114.1"/>
</dbReference>
<dbReference type="Pfam" id="PF13401">
    <property type="entry name" value="AAA_22"/>
    <property type="match status" value="1"/>
</dbReference>
<dbReference type="InterPro" id="IPR009084">
    <property type="entry name" value="B_transpositn_C"/>
</dbReference>
<feature type="domain" description="B transposition protein C-terminal" evidence="1">
    <location>
        <begin position="232"/>
        <end position="304"/>
    </location>
</feature>
<gene>
    <name evidence="3" type="ORF">D2V17_14335</name>
</gene>
<dbReference type="AlphaFoldDB" id="A0A3A1P1E7"/>
<name>A0A3A1P1E7_9SPHN</name>
<dbReference type="GO" id="GO:0003677">
    <property type="term" value="F:DNA binding"/>
    <property type="evidence" value="ECO:0007669"/>
    <property type="project" value="InterPro"/>
</dbReference>
<accession>A0A3A1P1E7</accession>
<keyword evidence="4" id="KW-1185">Reference proteome</keyword>
<protein>
    <recommendedName>
        <fullName evidence="5">ATP-binding protein</fullName>
    </recommendedName>
</protein>
<comment type="caution">
    <text evidence="3">The sequence shown here is derived from an EMBL/GenBank/DDBJ whole genome shotgun (WGS) entry which is preliminary data.</text>
</comment>
<evidence type="ECO:0000313" key="4">
    <source>
        <dbReference type="Proteomes" id="UP000265366"/>
    </source>
</evidence>
<dbReference type="InterPro" id="IPR049945">
    <property type="entry name" value="AAA_22"/>
</dbReference>
<dbReference type="EMBL" id="QXFM01000114">
    <property type="protein sequence ID" value="RIV82976.1"/>
    <property type="molecule type" value="Genomic_DNA"/>
</dbReference>
<evidence type="ECO:0000313" key="3">
    <source>
        <dbReference type="EMBL" id="RIV82976.1"/>
    </source>
</evidence>
<dbReference type="InterPro" id="IPR010982">
    <property type="entry name" value="Lambda_DNA-bd_dom_sf"/>
</dbReference>
<dbReference type="InterPro" id="IPR052026">
    <property type="entry name" value="ExeA_AAA_ATPase_DNA-bind"/>
</dbReference>
<organism evidence="3 4">
    <name type="scientific">Aurantiacibacter xanthus</name>
    <dbReference type="NCBI Taxonomy" id="1784712"/>
    <lineage>
        <taxon>Bacteria</taxon>
        <taxon>Pseudomonadati</taxon>
        <taxon>Pseudomonadota</taxon>
        <taxon>Alphaproteobacteria</taxon>
        <taxon>Sphingomonadales</taxon>
        <taxon>Erythrobacteraceae</taxon>
        <taxon>Aurantiacibacter</taxon>
    </lineage>
</organism>
<evidence type="ECO:0008006" key="5">
    <source>
        <dbReference type="Google" id="ProtNLM"/>
    </source>
</evidence>
<dbReference type="InterPro" id="IPR036733">
    <property type="entry name" value="B_transposit_C_sf"/>
</dbReference>
<dbReference type="InterPro" id="IPR027417">
    <property type="entry name" value="P-loop_NTPase"/>
</dbReference>
<proteinExistence type="predicted"/>
<dbReference type="Proteomes" id="UP000265366">
    <property type="component" value="Unassembled WGS sequence"/>
</dbReference>